<evidence type="ECO:0000313" key="2">
    <source>
        <dbReference type="Proteomes" id="UP001164929"/>
    </source>
</evidence>
<dbReference type="EMBL" id="JAQIZT010000014">
    <property type="protein sequence ID" value="KAJ6972791.1"/>
    <property type="molecule type" value="Genomic_DNA"/>
</dbReference>
<protein>
    <submittedName>
        <fullName evidence="1">Uncharacterized protein</fullName>
    </submittedName>
</protein>
<dbReference type="Proteomes" id="UP001164929">
    <property type="component" value="Chromosome 14"/>
</dbReference>
<organism evidence="1 2">
    <name type="scientific">Populus alba x Populus x berolinensis</name>
    <dbReference type="NCBI Taxonomy" id="444605"/>
    <lineage>
        <taxon>Eukaryota</taxon>
        <taxon>Viridiplantae</taxon>
        <taxon>Streptophyta</taxon>
        <taxon>Embryophyta</taxon>
        <taxon>Tracheophyta</taxon>
        <taxon>Spermatophyta</taxon>
        <taxon>Magnoliopsida</taxon>
        <taxon>eudicotyledons</taxon>
        <taxon>Gunneridae</taxon>
        <taxon>Pentapetalae</taxon>
        <taxon>rosids</taxon>
        <taxon>fabids</taxon>
        <taxon>Malpighiales</taxon>
        <taxon>Salicaceae</taxon>
        <taxon>Saliceae</taxon>
        <taxon>Populus</taxon>
    </lineage>
</organism>
<name>A0AAD6LT93_9ROSI</name>
<reference evidence="1" key="1">
    <citation type="journal article" date="2023" name="Mol. Ecol. Resour.">
        <title>Chromosome-level genome assembly of a triploid poplar Populus alba 'Berolinensis'.</title>
        <authorList>
            <person name="Chen S."/>
            <person name="Yu Y."/>
            <person name="Wang X."/>
            <person name="Wang S."/>
            <person name="Zhang T."/>
            <person name="Zhou Y."/>
            <person name="He R."/>
            <person name="Meng N."/>
            <person name="Wang Y."/>
            <person name="Liu W."/>
            <person name="Liu Z."/>
            <person name="Liu J."/>
            <person name="Guo Q."/>
            <person name="Huang H."/>
            <person name="Sederoff R.R."/>
            <person name="Wang G."/>
            <person name="Qu G."/>
            <person name="Chen S."/>
        </authorList>
    </citation>
    <scope>NUCLEOTIDE SEQUENCE</scope>
    <source>
        <strain evidence="1">SC-2020</strain>
    </source>
</reference>
<comment type="caution">
    <text evidence="1">The sequence shown here is derived from an EMBL/GenBank/DDBJ whole genome shotgun (WGS) entry which is preliminary data.</text>
</comment>
<accession>A0AAD6LT93</accession>
<gene>
    <name evidence="1" type="ORF">NC653_033186</name>
</gene>
<sequence>MPFLFSKTTKTQRTNTTTHPSHKNLFYQRKTCIWPPFIVICFI</sequence>
<keyword evidence="2" id="KW-1185">Reference proteome</keyword>
<dbReference type="AlphaFoldDB" id="A0AAD6LT93"/>
<proteinExistence type="predicted"/>
<evidence type="ECO:0000313" key="1">
    <source>
        <dbReference type="EMBL" id="KAJ6972791.1"/>
    </source>
</evidence>